<dbReference type="Proteomes" id="UP000009286">
    <property type="component" value="Chromosome"/>
</dbReference>
<reference evidence="1 2" key="1">
    <citation type="journal article" date="2011" name="BMC Genomics">
        <title>Genomic insights into an obligate epibiotic bacterial predator: Micavibrio aeruginosavorus ARL-13.</title>
        <authorList>
            <person name="Wang Z."/>
            <person name="Kadouri D."/>
            <person name="Wu M."/>
        </authorList>
    </citation>
    <scope>NUCLEOTIDE SEQUENCE [LARGE SCALE GENOMIC DNA]</scope>
    <source>
        <strain evidence="1 2">ARL-13</strain>
    </source>
</reference>
<dbReference type="GO" id="GO:0003677">
    <property type="term" value="F:DNA binding"/>
    <property type="evidence" value="ECO:0007669"/>
    <property type="project" value="InterPro"/>
</dbReference>
<proteinExistence type="predicted"/>
<dbReference type="EMBL" id="CP002382">
    <property type="protein sequence ID" value="AEP08978.1"/>
    <property type="molecule type" value="Genomic_DNA"/>
</dbReference>
<dbReference type="RefSeq" id="WP_014102201.1">
    <property type="nucleotide sequence ID" value="NC_016026.1"/>
</dbReference>
<protein>
    <submittedName>
        <fullName evidence="1">Uncharacterized protein</fullName>
    </submittedName>
</protein>
<dbReference type="InterPro" id="IPR010982">
    <property type="entry name" value="Lambda_DNA-bd_dom_sf"/>
</dbReference>
<evidence type="ECO:0000313" key="1">
    <source>
        <dbReference type="EMBL" id="AEP08978.1"/>
    </source>
</evidence>
<dbReference type="Gene3D" id="1.10.260.40">
    <property type="entry name" value="lambda repressor-like DNA-binding domains"/>
    <property type="match status" value="1"/>
</dbReference>
<organism evidence="1 2">
    <name type="scientific">Micavibrio aeruginosavorus (strain ARL-13)</name>
    <dbReference type="NCBI Taxonomy" id="856793"/>
    <lineage>
        <taxon>Bacteria</taxon>
        <taxon>Pseudomonadati</taxon>
        <taxon>Bdellovibrionota</taxon>
        <taxon>Bdellovibrionia</taxon>
        <taxon>Bdellovibrionales</taxon>
        <taxon>Pseudobdellovibrionaceae</taxon>
        <taxon>Micavibrio</taxon>
    </lineage>
</organism>
<dbReference type="AlphaFoldDB" id="G2KP77"/>
<dbReference type="OrthoDB" id="9805309at2"/>
<evidence type="ECO:0000313" key="2">
    <source>
        <dbReference type="Proteomes" id="UP000009286"/>
    </source>
</evidence>
<name>G2KP77_MICAA</name>
<keyword evidence="2" id="KW-1185">Reference proteome</keyword>
<sequence length="374" mass="42390">MGHVNYHKTTEHASGHPDLVKRKFNCAGRLSHDVYATGFERVRARASMMPEQAATAMGIKAEDYVALEQGKVRPSRKTIEDFCAALRCHPLDLQDEKAHSPLPRVMIETLHDLAANNQASRTDRRRAVDRLRMEHECAAWMMQTHGDTGLDVLKTAEGAVCIRPILGSVDGDMRRWLRADDPRGLMDAALDHYVFALDDMVDEQYALINHCKSVCNENYDDLLSFGLTLYGSNNFLTALNRMWATSHEHGFDHVRRVINDVPDMFGPMHERLFKTGAVTVDGVRMNMRKAINRMLDHAETHIKMCDAVNGKTGIFDRIQSLKNQKDDILAWRGLLKTQTLLAWCENHRRIDLSRLDEVDRALGRARPAAPVSQP</sequence>
<gene>
    <name evidence="1" type="ordered locus">MICA_644</name>
</gene>
<dbReference type="SUPFAM" id="SSF47413">
    <property type="entry name" value="lambda repressor-like DNA-binding domains"/>
    <property type="match status" value="1"/>
</dbReference>
<dbReference type="KEGG" id="mai:MICA_644"/>
<dbReference type="CDD" id="cd00093">
    <property type="entry name" value="HTH_XRE"/>
    <property type="match status" value="1"/>
</dbReference>
<dbReference type="InterPro" id="IPR001387">
    <property type="entry name" value="Cro/C1-type_HTH"/>
</dbReference>
<accession>G2KP77</accession>
<dbReference type="HOGENOM" id="CLU_739278_0_0_5"/>